<evidence type="ECO:0000313" key="2">
    <source>
        <dbReference type="EMBL" id="QEH97783.1"/>
    </source>
</evidence>
<dbReference type="Pfam" id="PF16242">
    <property type="entry name" value="Pyrid_ox_like"/>
    <property type="match status" value="1"/>
</dbReference>
<protein>
    <submittedName>
        <fullName evidence="2">Pyridoxamine 5'-phosphate oxidase</fullName>
    </submittedName>
</protein>
<organism evidence="2 3">
    <name type="scientific">Gluconobacter thailandicus</name>
    <dbReference type="NCBI Taxonomy" id="257438"/>
    <lineage>
        <taxon>Bacteria</taxon>
        <taxon>Pseudomonadati</taxon>
        <taxon>Pseudomonadota</taxon>
        <taxon>Alphaproteobacteria</taxon>
        <taxon>Acetobacterales</taxon>
        <taxon>Acetobacteraceae</taxon>
        <taxon>Gluconobacter</taxon>
    </lineage>
</organism>
<dbReference type="AlphaFoldDB" id="A0AAP9EUX6"/>
<dbReference type="InterPro" id="IPR052917">
    <property type="entry name" value="Stress-Dev_Protein"/>
</dbReference>
<reference evidence="2 3" key="1">
    <citation type="submission" date="2019-08" db="EMBL/GenBank/DDBJ databases">
        <title>Gluconobacter frateurii HD924 genome.</title>
        <authorList>
            <person name="Liu Y."/>
            <person name="Zhang P."/>
        </authorList>
    </citation>
    <scope>NUCLEOTIDE SEQUENCE [LARGE SCALE GENOMIC DNA]</scope>
    <source>
        <strain evidence="2 3">HD924</strain>
        <plasmid evidence="2 3">unnamed1</plasmid>
    </source>
</reference>
<dbReference type="EMBL" id="CP043044">
    <property type="protein sequence ID" value="QEH97783.1"/>
    <property type="molecule type" value="Genomic_DNA"/>
</dbReference>
<dbReference type="InterPro" id="IPR038725">
    <property type="entry name" value="YdaG_split_barrel_FMN-bd"/>
</dbReference>
<dbReference type="Proteomes" id="UP000323560">
    <property type="component" value="Plasmid unnamed1"/>
</dbReference>
<gene>
    <name evidence="2" type="ORF">FXF46_15920</name>
</gene>
<dbReference type="PANTHER" id="PTHR34818:SF1">
    <property type="entry name" value="PROTEIN BLI-3"/>
    <property type="match status" value="1"/>
</dbReference>
<dbReference type="SUPFAM" id="SSF50475">
    <property type="entry name" value="FMN-binding split barrel"/>
    <property type="match status" value="1"/>
</dbReference>
<dbReference type="PANTHER" id="PTHR34818">
    <property type="entry name" value="PROTEIN BLI-3"/>
    <property type="match status" value="1"/>
</dbReference>
<dbReference type="RefSeq" id="WP_148621276.1">
    <property type="nucleotide sequence ID" value="NZ_CP043044.1"/>
</dbReference>
<evidence type="ECO:0000313" key="3">
    <source>
        <dbReference type="Proteomes" id="UP000323560"/>
    </source>
</evidence>
<evidence type="ECO:0000259" key="1">
    <source>
        <dbReference type="Pfam" id="PF16242"/>
    </source>
</evidence>
<geneLocation type="plasmid" evidence="2 3">
    <name>unnamed1</name>
</geneLocation>
<proteinExistence type="predicted"/>
<feature type="domain" description="General stress protein FMN-binding split barrel" evidence="1">
    <location>
        <begin position="8"/>
        <end position="136"/>
    </location>
</feature>
<dbReference type="KEGG" id="gti:FXF46_15920"/>
<name>A0AAP9EUX6_GLUTH</name>
<dbReference type="Gene3D" id="2.30.110.10">
    <property type="entry name" value="Electron Transport, Fmn-binding Protein, Chain A"/>
    <property type="match status" value="1"/>
</dbReference>
<keyword evidence="2" id="KW-0614">Plasmid</keyword>
<dbReference type="InterPro" id="IPR012349">
    <property type="entry name" value="Split_barrel_FMN-bd"/>
</dbReference>
<sequence length="144" mass="15570">MAGMTLADLSEKMGKIDFGMLSTRTRGGAVASRPMSNNGEVGYHGDSFFFTYEGARSVADIEGDAQVGLTFTGAAGLLGGPPLFIAVEGNAELIRDKTQFAAHWIKDLDRWFRQGIDTLGVVMIRVRAVRIHYWNGGDEGEVAL</sequence>
<accession>A0AAP9EUX6</accession>